<dbReference type="InterPro" id="IPR016123">
    <property type="entry name" value="Mog1/PsbP_a/b/a-sand"/>
</dbReference>
<protein>
    <submittedName>
        <fullName evidence="4">Mog1p/PsbP-like protein</fullName>
    </submittedName>
</protein>
<dbReference type="EMBL" id="KZ819332">
    <property type="protein sequence ID" value="PWN19326.1"/>
    <property type="molecule type" value="Genomic_DNA"/>
</dbReference>
<dbReference type="AlphaFoldDB" id="A0A316U1S4"/>
<proteinExistence type="inferred from homology"/>
<keyword evidence="5" id="KW-1185">Reference proteome</keyword>
<dbReference type="GO" id="GO:0005634">
    <property type="term" value="C:nucleus"/>
    <property type="evidence" value="ECO:0007669"/>
    <property type="project" value="TreeGrafter"/>
</dbReference>
<reference evidence="4 5" key="1">
    <citation type="journal article" date="2018" name="Mol. Biol. Evol.">
        <title>Broad Genomic Sampling Reveals a Smut Pathogenic Ancestry of the Fungal Clade Ustilaginomycotina.</title>
        <authorList>
            <person name="Kijpornyongpan T."/>
            <person name="Mondo S.J."/>
            <person name="Barry K."/>
            <person name="Sandor L."/>
            <person name="Lee J."/>
            <person name="Lipzen A."/>
            <person name="Pangilinan J."/>
            <person name="LaButti K."/>
            <person name="Hainaut M."/>
            <person name="Henrissat B."/>
            <person name="Grigoriev I.V."/>
            <person name="Spatafora J.W."/>
            <person name="Aime M.C."/>
        </authorList>
    </citation>
    <scope>NUCLEOTIDE SEQUENCE [LARGE SCALE GENOMIC DNA]</scope>
    <source>
        <strain evidence="4 5">MCA 4718</strain>
    </source>
</reference>
<evidence type="ECO:0000313" key="5">
    <source>
        <dbReference type="Proteomes" id="UP000245942"/>
    </source>
</evidence>
<dbReference type="InterPro" id="IPR007681">
    <property type="entry name" value="Mog1"/>
</dbReference>
<evidence type="ECO:0000256" key="1">
    <source>
        <dbReference type="ARBA" id="ARBA00010307"/>
    </source>
</evidence>
<dbReference type="Proteomes" id="UP000245942">
    <property type="component" value="Unassembled WGS sequence"/>
</dbReference>
<comment type="similarity">
    <text evidence="1">Belongs to the MOG1 family.</text>
</comment>
<keyword evidence="2" id="KW-0813">Transport</keyword>
<dbReference type="GO" id="GO:0006606">
    <property type="term" value="P:protein import into nucleus"/>
    <property type="evidence" value="ECO:0007669"/>
    <property type="project" value="TreeGrafter"/>
</dbReference>
<evidence type="ECO:0000313" key="4">
    <source>
        <dbReference type="EMBL" id="PWN19326.1"/>
    </source>
</evidence>
<dbReference type="GO" id="GO:0005085">
    <property type="term" value="F:guanyl-nucleotide exchange factor activity"/>
    <property type="evidence" value="ECO:0007669"/>
    <property type="project" value="TreeGrafter"/>
</dbReference>
<dbReference type="OrthoDB" id="10255285at2759"/>
<keyword evidence="3" id="KW-0653">Protein transport</keyword>
<dbReference type="RefSeq" id="XP_025346486.1">
    <property type="nucleotide sequence ID" value="XM_025490983.1"/>
</dbReference>
<organism evidence="4 5">
    <name type="scientific">Pseudomicrostroma glucosiphilum</name>
    <dbReference type="NCBI Taxonomy" id="1684307"/>
    <lineage>
        <taxon>Eukaryota</taxon>
        <taxon>Fungi</taxon>
        <taxon>Dikarya</taxon>
        <taxon>Basidiomycota</taxon>
        <taxon>Ustilaginomycotina</taxon>
        <taxon>Exobasidiomycetes</taxon>
        <taxon>Microstromatales</taxon>
        <taxon>Microstromatales incertae sedis</taxon>
        <taxon>Pseudomicrostroma</taxon>
    </lineage>
</organism>
<dbReference type="GeneID" id="37012717"/>
<gene>
    <name evidence="4" type="ORF">BCV69DRAFT_272700</name>
</gene>
<accession>A0A316U1S4</accession>
<dbReference type="PANTHER" id="PTHR15837">
    <property type="entry name" value="RAN GUANINE NUCLEOTIDE RELEASE FACTOR"/>
    <property type="match status" value="1"/>
</dbReference>
<dbReference type="STRING" id="1684307.A0A316U1S4"/>
<dbReference type="GO" id="GO:0031267">
    <property type="term" value="F:small GTPase binding"/>
    <property type="evidence" value="ECO:0007669"/>
    <property type="project" value="TreeGrafter"/>
</dbReference>
<evidence type="ECO:0000256" key="2">
    <source>
        <dbReference type="ARBA" id="ARBA00022448"/>
    </source>
</evidence>
<dbReference type="PANTHER" id="PTHR15837:SF0">
    <property type="entry name" value="RAN GUANINE NUCLEOTIDE RELEASE FACTOR"/>
    <property type="match status" value="1"/>
</dbReference>
<dbReference type="Gene3D" id="3.40.1000.10">
    <property type="entry name" value="Mog1/PsbP, alpha/beta/alpha sandwich"/>
    <property type="match status" value="1"/>
</dbReference>
<dbReference type="SUPFAM" id="SSF55724">
    <property type="entry name" value="Mog1p/PsbP-like"/>
    <property type="match status" value="1"/>
</dbReference>
<dbReference type="Pfam" id="PF04603">
    <property type="entry name" value="Mog1"/>
    <property type="match status" value="1"/>
</dbReference>
<name>A0A316U1S4_9BASI</name>
<sequence length="196" mass="21343">MASTSRELFGGAITSQLPQGLIDASDLRQIPDNQEVLLFPGSDVTCVVEVLETVTEGQAGSNTEEAIRFHFSSLAHDNEAETSEVLRIESLGGQSLSEEVTEGTPSPTYLTGLQRVRKFNKHDSPLDLVLIHLALWRLAPKRPVDLVMSWNEPLALGKEATEQGHGDASAMGDASIRDKFKQAATSLRIEDWGLFA</sequence>
<evidence type="ECO:0000256" key="3">
    <source>
        <dbReference type="ARBA" id="ARBA00022927"/>
    </source>
</evidence>